<dbReference type="Proteomes" id="UP000736164">
    <property type="component" value="Unassembled WGS sequence"/>
</dbReference>
<organism evidence="2 3">
    <name type="scientific">Atractosteus spatula</name>
    <name type="common">Alligator gar</name>
    <name type="synonym">Lepisosteus spatula</name>
    <dbReference type="NCBI Taxonomy" id="7917"/>
    <lineage>
        <taxon>Eukaryota</taxon>
        <taxon>Metazoa</taxon>
        <taxon>Chordata</taxon>
        <taxon>Craniata</taxon>
        <taxon>Vertebrata</taxon>
        <taxon>Euteleostomi</taxon>
        <taxon>Actinopterygii</taxon>
        <taxon>Neopterygii</taxon>
        <taxon>Holostei</taxon>
        <taxon>Semionotiformes</taxon>
        <taxon>Lepisosteidae</taxon>
        <taxon>Atractosteus</taxon>
    </lineage>
</organism>
<evidence type="ECO:0000313" key="3">
    <source>
        <dbReference type="Proteomes" id="UP000736164"/>
    </source>
</evidence>
<proteinExistence type="predicted"/>
<dbReference type="SUPFAM" id="SSF48371">
    <property type="entry name" value="ARM repeat"/>
    <property type="match status" value="1"/>
</dbReference>
<feature type="non-terminal residue" evidence="2">
    <location>
        <position position="1"/>
    </location>
</feature>
<feature type="compositionally biased region" description="Low complexity" evidence="1">
    <location>
        <begin position="774"/>
        <end position="785"/>
    </location>
</feature>
<feature type="region of interest" description="Disordered" evidence="1">
    <location>
        <begin position="774"/>
        <end position="800"/>
    </location>
</feature>
<dbReference type="AlphaFoldDB" id="A0A8J7NJS1"/>
<name>A0A8J7NJS1_ATRSP</name>
<evidence type="ECO:0000256" key="1">
    <source>
        <dbReference type="SAM" id="MobiDB-lite"/>
    </source>
</evidence>
<keyword evidence="3" id="KW-1185">Reference proteome</keyword>
<dbReference type="EMBL" id="JAAWVO010019478">
    <property type="protein sequence ID" value="MBN3315089.1"/>
    <property type="molecule type" value="Genomic_DNA"/>
</dbReference>
<gene>
    <name evidence="2" type="primary">Mei1</name>
    <name evidence="2" type="ORF">GTO95_0002339</name>
</gene>
<dbReference type="InterPro" id="IPR052133">
    <property type="entry name" value="Immune_Signaling-Apoptosis_Reg"/>
</dbReference>
<reference evidence="2" key="1">
    <citation type="journal article" date="2021" name="Cell">
        <title>Tracing the genetic footprints of vertebrate landing in non-teleost ray-finned fishes.</title>
        <authorList>
            <person name="Bi X."/>
            <person name="Wang K."/>
            <person name="Yang L."/>
            <person name="Pan H."/>
            <person name="Jiang H."/>
            <person name="Wei Q."/>
            <person name="Fang M."/>
            <person name="Yu H."/>
            <person name="Zhu C."/>
            <person name="Cai Y."/>
            <person name="He Y."/>
            <person name="Gan X."/>
            <person name="Zeng H."/>
            <person name="Yu D."/>
            <person name="Zhu Y."/>
            <person name="Jiang H."/>
            <person name="Qiu Q."/>
            <person name="Yang H."/>
            <person name="Zhang Y.E."/>
            <person name="Wang W."/>
            <person name="Zhu M."/>
            <person name="He S."/>
            <person name="Zhang G."/>
        </authorList>
    </citation>
    <scope>NUCLEOTIDE SEQUENCE</scope>
    <source>
        <strain evidence="2">Allg_001</strain>
    </source>
</reference>
<comment type="caution">
    <text evidence="2">The sequence shown here is derived from an EMBL/GenBank/DDBJ whole genome shotgun (WGS) entry which is preliminary data.</text>
</comment>
<dbReference type="PANTHER" id="PTHR12044">
    <property type="entry name" value="BCL2 INTERACTING MEDIATOR OF CELL DEATH"/>
    <property type="match status" value="1"/>
</dbReference>
<dbReference type="GO" id="GO:0007127">
    <property type="term" value="P:meiosis I"/>
    <property type="evidence" value="ECO:0007669"/>
    <property type="project" value="TreeGrafter"/>
</dbReference>
<evidence type="ECO:0000313" key="2">
    <source>
        <dbReference type="EMBL" id="MBN3315089.1"/>
    </source>
</evidence>
<sequence length="1100" mass="118637">MAEVDVVYEKTHHRHDPRWAARVGPADGGVALCVACVVELLGDADVAVVRKSHALCRLRRAVARFPTATCQLLLQEEGACTLVTGTLLEMLHTVADADALEQVIQVLVQLLAELKSEQFLGFVLDRCDRQLTSTASLRGSLPTLTFLGKLMGAVPTLAETLAADHGSLLEKLCAGLLFPDEAVKASVCYLYGRLWSCGAAVERLPAALRDRLCRLLLSALSHAQSRELHINCLGLLKQLLRFSDAVSVLMSWPSPEHTADSSAGLDKRDSSLPLIFKKLLLSGDETLQVASSQCMAAVLVHAPCQYAPQLIQADIPEFLFERLSCTSELLLWSVYRCLRLLTEDALFFSKCHAVYGIEPLIRSLKEALQLNNQEIQREGLVLLTEILDRQPASIQLFSSCSAFREAAEAVRMGVAVSSLEVATQAACAAAALLRFEGCKQRDSFECLIMSRQSQCFSSSTAGQGPWLCIIPECTTVWLVEQCASEPSLKENAFTAPGGPSEDTLDTFSLFLLETCDAVCVPAVTRLCERGPSPAVLQVFFSILSAQYTLVPSMMHQFSARLASCSFFKLTVELKAAFCSGERNTPVNAACSELLQRMCLCLLSDQDTAETAQQDLQQVGRVLARSLPGLCARLSEWPDLLREDPGPAGTARQGLRAAQYTLLLLLHLALLHRDRLLPDEALFPAVVTLLGSLQDRGDCPPAWALRAALFLLSATQDRSPALDGDSVHAIRKALSAAPTFSSLYTHHPAVLHFLFRYPELTEQFGLPALESWLGQAPGPAAEDAGPGSPGPPGPEPQQGGSHATLFAVIDSSPAAALTLLGVVCTGEAKLAHNALLVLTAYLQGCDSCDTLASDLLRPRMLQILQCLSIESDPQILGAHRPLSLVLRLLCLTHAAGGSAGRDLDSTAVKLLYHVSNLAGKLTSCSTEVLQPAFNYMYLCLALSPATCTNKAVSVLLCNTGLMELLQATLELPPGPPSASPLLCCACLLLKSLLRLQHTHSAQLLQTALDQDFLSPLLTLSLAEQRERPLEETEAALYPLGLSRARCLMAALHSLLLQRQELLLSAAVGCLDSLLHFLHRRSPPTGPVLPACVPDRVLISAP</sequence>
<accession>A0A8J7NJS1</accession>
<feature type="non-terminal residue" evidence="2">
    <location>
        <position position="1100"/>
    </location>
</feature>
<dbReference type="PANTHER" id="PTHR12044:SF14">
    <property type="entry name" value="MEIOTIC DOUBLE-STRANDED BREAK FORMATION PROTEIN 1"/>
    <property type="match status" value="1"/>
</dbReference>
<protein>
    <submittedName>
        <fullName evidence="2">MEII1 protein</fullName>
    </submittedName>
</protein>
<dbReference type="InterPro" id="IPR016024">
    <property type="entry name" value="ARM-type_fold"/>
</dbReference>